<feature type="domain" description="Pyrrolo-quinoline quinone repeat" evidence="2">
    <location>
        <begin position="98"/>
        <end position="246"/>
    </location>
</feature>
<evidence type="ECO:0000256" key="1">
    <source>
        <dbReference type="SAM" id="Phobius"/>
    </source>
</evidence>
<keyword evidence="4" id="KW-1185">Reference proteome</keyword>
<protein>
    <submittedName>
        <fullName evidence="3">Putative pyrroloquinoline-quinone binding quinoprotein</fullName>
    </submittedName>
</protein>
<dbReference type="Pfam" id="PF13360">
    <property type="entry name" value="PQQ_2"/>
    <property type="match status" value="2"/>
</dbReference>
<dbReference type="InterPro" id="IPR015943">
    <property type="entry name" value="WD40/YVTN_repeat-like_dom_sf"/>
</dbReference>
<accession>A0A561SUG2</accession>
<keyword evidence="1" id="KW-0812">Transmembrane</keyword>
<evidence type="ECO:0000313" key="4">
    <source>
        <dbReference type="Proteomes" id="UP000321261"/>
    </source>
</evidence>
<reference evidence="3 4" key="1">
    <citation type="submission" date="2019-06" db="EMBL/GenBank/DDBJ databases">
        <title>Sequencing the genomes of 1000 actinobacteria strains.</title>
        <authorList>
            <person name="Klenk H.-P."/>
        </authorList>
    </citation>
    <scope>NUCLEOTIDE SEQUENCE [LARGE SCALE GENOMIC DNA]</scope>
    <source>
        <strain evidence="3 4">DSM 45671</strain>
    </source>
</reference>
<dbReference type="EMBL" id="VIWU01000001">
    <property type="protein sequence ID" value="TWF78499.1"/>
    <property type="molecule type" value="Genomic_DNA"/>
</dbReference>
<evidence type="ECO:0000313" key="3">
    <source>
        <dbReference type="EMBL" id="TWF78499.1"/>
    </source>
</evidence>
<gene>
    <name evidence="3" type="ORF">FHX44_114422</name>
</gene>
<dbReference type="PANTHER" id="PTHR34512">
    <property type="entry name" value="CELL SURFACE PROTEIN"/>
    <property type="match status" value="1"/>
</dbReference>
<dbReference type="InterPro" id="IPR002372">
    <property type="entry name" value="PQQ_rpt_dom"/>
</dbReference>
<dbReference type="Proteomes" id="UP000321261">
    <property type="component" value="Unassembled WGS sequence"/>
</dbReference>
<dbReference type="AlphaFoldDB" id="A0A561SUG2"/>
<dbReference type="Gene3D" id="2.130.10.10">
    <property type="entry name" value="YVTN repeat-like/Quinoprotein amine dehydrogenase"/>
    <property type="match status" value="1"/>
</dbReference>
<feature type="transmembrane region" description="Helical" evidence="1">
    <location>
        <begin position="70"/>
        <end position="88"/>
    </location>
</feature>
<name>A0A561SUG2_9PSEU</name>
<evidence type="ECO:0000259" key="2">
    <source>
        <dbReference type="Pfam" id="PF13360"/>
    </source>
</evidence>
<sequence length="436" mass="45962">MPGHVRRGAEICATPPDEWTIQAPNAHGFWAVFSVEDISNRGAAMDQLEVHEPNQLEGSTDARRLGRRSWLKMVGALGLLSVGGYALATGLRSPGPRWIAPLPAPAGYGSAAADDGTLYVHVRDHGGAGTLLALDGATGAQRWTTRLDTPREGDVVMIAAGEDLVVGTSETVSVHDTATGTLRWQVPASAAVDVADGVVVTRSSDGVIALDVRTGDLLWNVKLTSPDNSAKTSADVAAHNGMCVVVNAHLLRTESGLHSMTWIDSWDLRTGQPVWSTSTDVEESFGSAGMRIQPSGDRVVVASAPEGSLVLEAATGRRLSKTWAVGFAVVGDVLVHLEEGWTFAEVKGVDLADRSVRWSQTVGSSEWDPDFDIVAGDGYVYVSQSGGTPVALDAASGATRWTYRGQHADSRAAVIAARGRDVYVVAGSQIEAFTIT</sequence>
<keyword evidence="1" id="KW-1133">Transmembrane helix</keyword>
<dbReference type="SUPFAM" id="SSF50998">
    <property type="entry name" value="Quinoprotein alcohol dehydrogenase-like"/>
    <property type="match status" value="1"/>
</dbReference>
<feature type="domain" description="Pyrrolo-quinoline quinone repeat" evidence="2">
    <location>
        <begin position="344"/>
        <end position="433"/>
    </location>
</feature>
<dbReference type="PANTHER" id="PTHR34512:SF30">
    <property type="entry name" value="OUTER MEMBRANE PROTEIN ASSEMBLY FACTOR BAMB"/>
    <property type="match status" value="1"/>
</dbReference>
<dbReference type="SMART" id="SM00564">
    <property type="entry name" value="PQQ"/>
    <property type="match status" value="4"/>
</dbReference>
<dbReference type="InterPro" id="IPR011047">
    <property type="entry name" value="Quinoprotein_ADH-like_sf"/>
</dbReference>
<keyword evidence="1" id="KW-0472">Membrane</keyword>
<dbReference type="Gene3D" id="2.40.10.480">
    <property type="match status" value="1"/>
</dbReference>
<dbReference type="InterPro" id="IPR018391">
    <property type="entry name" value="PQQ_b-propeller_rpt"/>
</dbReference>
<comment type="caution">
    <text evidence="3">The sequence shown here is derived from an EMBL/GenBank/DDBJ whole genome shotgun (WGS) entry which is preliminary data.</text>
</comment>
<dbReference type="OrthoDB" id="3661050at2"/>
<proteinExistence type="predicted"/>
<organism evidence="3 4">
    <name type="scientific">Pseudonocardia hierapolitana</name>
    <dbReference type="NCBI Taxonomy" id="1128676"/>
    <lineage>
        <taxon>Bacteria</taxon>
        <taxon>Bacillati</taxon>
        <taxon>Actinomycetota</taxon>
        <taxon>Actinomycetes</taxon>
        <taxon>Pseudonocardiales</taxon>
        <taxon>Pseudonocardiaceae</taxon>
        <taxon>Pseudonocardia</taxon>
    </lineage>
</organism>